<proteinExistence type="inferred from homology"/>
<keyword evidence="7" id="KW-1185">Reference proteome</keyword>
<accession>A0A059FTA4</accession>
<evidence type="ECO:0000259" key="5">
    <source>
        <dbReference type="Pfam" id="PF00149"/>
    </source>
</evidence>
<evidence type="ECO:0000313" key="6">
    <source>
        <dbReference type="EMBL" id="KCZ93910.1"/>
    </source>
</evidence>
<evidence type="ECO:0000256" key="3">
    <source>
        <dbReference type="ARBA" id="ARBA00023004"/>
    </source>
</evidence>
<feature type="domain" description="Calcineurin-like phosphoesterase" evidence="5">
    <location>
        <begin position="1"/>
        <end position="191"/>
    </location>
</feature>
<dbReference type="eggNOG" id="COG1409">
    <property type="taxonomic scope" value="Bacteria"/>
</dbReference>
<evidence type="ECO:0000256" key="4">
    <source>
        <dbReference type="ARBA" id="ARBA00025742"/>
    </source>
</evidence>
<evidence type="ECO:0000256" key="1">
    <source>
        <dbReference type="ARBA" id="ARBA00022723"/>
    </source>
</evidence>
<protein>
    <submittedName>
        <fullName evidence="6">Ser/Thr protein phosphatase family protein</fullName>
    </submittedName>
</protein>
<dbReference type="EMBL" id="ARYK01000001">
    <property type="protein sequence ID" value="KCZ93910.1"/>
    <property type="molecule type" value="Genomic_DNA"/>
</dbReference>
<dbReference type="InterPro" id="IPR004843">
    <property type="entry name" value="Calcineurin-like_PHP"/>
</dbReference>
<dbReference type="PANTHER" id="PTHR42988">
    <property type="entry name" value="PHOSPHOHYDROLASE"/>
    <property type="match status" value="1"/>
</dbReference>
<dbReference type="InterPro" id="IPR029052">
    <property type="entry name" value="Metallo-depent_PP-like"/>
</dbReference>
<dbReference type="SUPFAM" id="SSF56300">
    <property type="entry name" value="Metallo-dependent phosphatases"/>
    <property type="match status" value="1"/>
</dbReference>
<keyword evidence="1" id="KW-0479">Metal-binding</keyword>
<keyword evidence="3" id="KW-0408">Iron</keyword>
<evidence type="ECO:0000313" key="7">
    <source>
        <dbReference type="Proteomes" id="UP000025171"/>
    </source>
</evidence>
<sequence>MRIVQLADLHFGAENIAAIHAASTRIDEMNPDLVVVSGDMTQRGKHSEFRAARKWVDALCRPTLIVPGNHDTPLLNMVSRASGPFQRHDSYFDAHAAPLRFGNVRVDGLNTARGWQARSNWAEGSVRLSQLESIASHQVAEGTVRLLACHHPFRSPSGAAMRTRTRRGERASERLAESNISVLLTGHVHTPHAELIRENTGTYLAVTAGTLSTRTRAAPAAFNCIHVSAGAVAVDALDFDGLAYASRPLGRWKLSEFRNAVSRA</sequence>
<dbReference type="RefSeq" id="WP_035612628.1">
    <property type="nucleotide sequence ID" value="NZ_ARYK01000001.1"/>
</dbReference>
<keyword evidence="2" id="KW-0378">Hydrolase</keyword>
<evidence type="ECO:0000256" key="2">
    <source>
        <dbReference type="ARBA" id="ARBA00022801"/>
    </source>
</evidence>
<dbReference type="Gene3D" id="3.60.21.10">
    <property type="match status" value="1"/>
</dbReference>
<dbReference type="GO" id="GO:0016787">
    <property type="term" value="F:hydrolase activity"/>
    <property type="evidence" value="ECO:0007669"/>
    <property type="project" value="UniProtKB-KW"/>
</dbReference>
<dbReference type="GO" id="GO:0046872">
    <property type="term" value="F:metal ion binding"/>
    <property type="evidence" value="ECO:0007669"/>
    <property type="project" value="UniProtKB-KW"/>
</dbReference>
<dbReference type="PATRIC" id="fig|1280950.3.peg.204"/>
<dbReference type="OrthoDB" id="651281at2"/>
<dbReference type="AlphaFoldDB" id="A0A059FTA4"/>
<name>A0A059FTA4_9PROT</name>
<dbReference type="Proteomes" id="UP000025171">
    <property type="component" value="Unassembled WGS sequence"/>
</dbReference>
<gene>
    <name evidence="6" type="ORF">HJO_01005</name>
</gene>
<comment type="similarity">
    <text evidence="4">Belongs to the cyclic nucleotide phosphodiesterase class-III family.</text>
</comment>
<dbReference type="InterPro" id="IPR050884">
    <property type="entry name" value="CNP_phosphodiesterase-III"/>
</dbReference>
<dbReference type="PANTHER" id="PTHR42988:SF2">
    <property type="entry name" value="CYCLIC NUCLEOTIDE PHOSPHODIESTERASE CBUA0032-RELATED"/>
    <property type="match status" value="1"/>
</dbReference>
<dbReference type="STRING" id="1280950.HJO_01005"/>
<comment type="caution">
    <text evidence="6">The sequence shown here is derived from an EMBL/GenBank/DDBJ whole genome shotgun (WGS) entry which is preliminary data.</text>
</comment>
<organism evidence="6 7">
    <name type="scientific">Hyphomonas johnsonii MHS-2</name>
    <dbReference type="NCBI Taxonomy" id="1280950"/>
    <lineage>
        <taxon>Bacteria</taxon>
        <taxon>Pseudomonadati</taxon>
        <taxon>Pseudomonadota</taxon>
        <taxon>Alphaproteobacteria</taxon>
        <taxon>Hyphomonadales</taxon>
        <taxon>Hyphomonadaceae</taxon>
        <taxon>Hyphomonas</taxon>
    </lineage>
</organism>
<dbReference type="Pfam" id="PF00149">
    <property type="entry name" value="Metallophos"/>
    <property type="match status" value="1"/>
</dbReference>
<reference evidence="6 7" key="1">
    <citation type="journal article" date="2014" name="Antonie Van Leeuwenhoek">
        <title>Hyphomonas beringensis sp. nov. and Hyphomonas chukchiensis sp. nov., isolated from surface seawater of the Bering Sea and Chukchi Sea.</title>
        <authorList>
            <person name="Li C."/>
            <person name="Lai Q."/>
            <person name="Li G."/>
            <person name="Dong C."/>
            <person name="Wang J."/>
            <person name="Liao Y."/>
            <person name="Shao Z."/>
        </authorList>
    </citation>
    <scope>NUCLEOTIDE SEQUENCE [LARGE SCALE GENOMIC DNA]</scope>
    <source>
        <strain evidence="6 7">MHS-2</strain>
    </source>
</reference>